<keyword evidence="7" id="KW-0687">Ribonucleoprotein</keyword>
<dbReference type="InterPro" id="IPR039914">
    <property type="entry name" value="SRP9-like"/>
</dbReference>
<sequence>MYIENWESFYQQVVALYKAAPLKTRFVTKYRHGDGKLVLKVTDDVTCLQYKTDQQSDLRKLEKLNLQMMALMATGEAPAEDVEMQPAEQQQQQQQQRQKKTRKG</sequence>
<keyword evidence="4" id="KW-0963">Cytoplasm</keyword>
<evidence type="ECO:0000313" key="12">
    <source>
        <dbReference type="Proteomes" id="UP000239899"/>
    </source>
</evidence>
<gene>
    <name evidence="11" type="ORF">C2E21_9339</name>
</gene>
<evidence type="ECO:0000256" key="3">
    <source>
        <dbReference type="ARBA" id="ARBA00020414"/>
    </source>
</evidence>
<dbReference type="STRING" id="3076.A0A2P6TBS7"/>
<comment type="subcellular location">
    <subcellularLocation>
        <location evidence="1">Cytoplasm</location>
    </subcellularLocation>
</comment>
<dbReference type="SUPFAM" id="SSF54762">
    <property type="entry name" value="Signal recognition particle alu RNA binding heterodimer, SRP9/14"/>
    <property type="match status" value="1"/>
</dbReference>
<feature type="domain" description="SRP9" evidence="10">
    <location>
        <begin position="4"/>
        <end position="70"/>
    </location>
</feature>
<feature type="region of interest" description="Disordered" evidence="9">
    <location>
        <begin position="77"/>
        <end position="104"/>
    </location>
</feature>
<dbReference type="InterPro" id="IPR009018">
    <property type="entry name" value="Signal_recog_particle_SRP9/14"/>
</dbReference>
<keyword evidence="12" id="KW-1185">Reference proteome</keyword>
<evidence type="ECO:0000256" key="2">
    <source>
        <dbReference type="ARBA" id="ARBA00009193"/>
    </source>
</evidence>
<comment type="caution">
    <text evidence="11">The sequence shown here is derived from an EMBL/GenBank/DDBJ whole genome shotgun (WGS) entry which is preliminary data.</text>
</comment>
<dbReference type="AlphaFoldDB" id="A0A2P6TBS7"/>
<proteinExistence type="inferred from homology"/>
<comment type="function">
    <text evidence="8">Component of the signal recognition particle (SRP) complex, a ribonucleoprotein complex that mediates the cotranslational targeting of secretory and membrane proteins to the endoplasmic reticulum (ER). SRP9 together with SRP14 and the Alu portion of the SRP RNA, constitutes the elongation arrest domain of SRP. The complex of SRP9 and SRP14 is required for SRP RNA binding.</text>
</comment>
<keyword evidence="5" id="KW-0694">RNA-binding</keyword>
<dbReference type="PANTHER" id="PTHR12834:SF12">
    <property type="entry name" value="SIGNAL RECOGNITION PARTICLE 9 KDA PROTEIN"/>
    <property type="match status" value="1"/>
</dbReference>
<dbReference type="InterPro" id="IPR039432">
    <property type="entry name" value="SRP9_dom"/>
</dbReference>
<dbReference type="FunFam" id="3.30.720.10:FF:000001">
    <property type="entry name" value="Signal recognition particle 9 kDa protein"/>
    <property type="match status" value="1"/>
</dbReference>
<evidence type="ECO:0000256" key="5">
    <source>
        <dbReference type="ARBA" id="ARBA00022884"/>
    </source>
</evidence>
<reference evidence="11 12" key="1">
    <citation type="journal article" date="2018" name="Plant J.">
        <title>Genome sequences of Chlorella sorokiniana UTEX 1602 and Micractinium conductrix SAG 241.80: implications to maltose excretion by a green alga.</title>
        <authorList>
            <person name="Arriola M.B."/>
            <person name="Velmurugan N."/>
            <person name="Zhang Y."/>
            <person name="Plunkett M.H."/>
            <person name="Hondzo H."/>
            <person name="Barney B.M."/>
        </authorList>
    </citation>
    <scope>NUCLEOTIDE SEQUENCE [LARGE SCALE GENOMIC DNA]</scope>
    <source>
        <strain evidence="12">UTEX 1602</strain>
    </source>
</reference>
<dbReference type="GO" id="GO:0006614">
    <property type="term" value="P:SRP-dependent cotranslational protein targeting to membrane"/>
    <property type="evidence" value="ECO:0007669"/>
    <property type="project" value="InterPro"/>
</dbReference>
<dbReference type="Proteomes" id="UP000239899">
    <property type="component" value="Unassembled WGS sequence"/>
</dbReference>
<evidence type="ECO:0000313" key="11">
    <source>
        <dbReference type="EMBL" id="PRW18343.1"/>
    </source>
</evidence>
<evidence type="ECO:0000259" key="10">
    <source>
        <dbReference type="Pfam" id="PF05486"/>
    </source>
</evidence>
<dbReference type="Gene3D" id="3.30.720.10">
    <property type="entry name" value="Signal recognition particle alu RNA binding heterodimer, srp9/1"/>
    <property type="match status" value="1"/>
</dbReference>
<evidence type="ECO:0000256" key="4">
    <source>
        <dbReference type="ARBA" id="ARBA00022490"/>
    </source>
</evidence>
<accession>A0A2P6TBS7</accession>
<dbReference type="GO" id="GO:0005829">
    <property type="term" value="C:cytosol"/>
    <property type="evidence" value="ECO:0007669"/>
    <property type="project" value="UniProtKB-ARBA"/>
</dbReference>
<dbReference type="PANTHER" id="PTHR12834">
    <property type="entry name" value="SIGNAL RECOGNITION PARTICLE 9 KDA PROTEIN"/>
    <property type="match status" value="1"/>
</dbReference>
<organism evidence="11 12">
    <name type="scientific">Chlorella sorokiniana</name>
    <name type="common">Freshwater green alga</name>
    <dbReference type="NCBI Taxonomy" id="3076"/>
    <lineage>
        <taxon>Eukaryota</taxon>
        <taxon>Viridiplantae</taxon>
        <taxon>Chlorophyta</taxon>
        <taxon>core chlorophytes</taxon>
        <taxon>Trebouxiophyceae</taxon>
        <taxon>Chlorellales</taxon>
        <taxon>Chlorellaceae</taxon>
        <taxon>Chlorella clade</taxon>
        <taxon>Chlorella</taxon>
    </lineage>
</organism>
<evidence type="ECO:0000256" key="9">
    <source>
        <dbReference type="SAM" id="MobiDB-lite"/>
    </source>
</evidence>
<evidence type="ECO:0000256" key="8">
    <source>
        <dbReference type="ARBA" id="ARBA00045462"/>
    </source>
</evidence>
<keyword evidence="6" id="KW-0733">Signal recognition particle</keyword>
<name>A0A2P6TBS7_CHLSO</name>
<evidence type="ECO:0000256" key="6">
    <source>
        <dbReference type="ARBA" id="ARBA00023135"/>
    </source>
</evidence>
<comment type="similarity">
    <text evidence="2">Belongs to the SRP9 family.</text>
</comment>
<dbReference type="Pfam" id="PF05486">
    <property type="entry name" value="SRP9-21"/>
    <property type="match status" value="1"/>
</dbReference>
<dbReference type="OrthoDB" id="360923at2759"/>
<dbReference type="GO" id="GO:0005786">
    <property type="term" value="C:signal recognition particle, endoplasmic reticulum targeting"/>
    <property type="evidence" value="ECO:0007669"/>
    <property type="project" value="UniProtKB-KW"/>
</dbReference>
<evidence type="ECO:0000256" key="1">
    <source>
        <dbReference type="ARBA" id="ARBA00004496"/>
    </source>
</evidence>
<protein>
    <recommendedName>
        <fullName evidence="3">Signal recognition particle 9 kDa protein</fullName>
    </recommendedName>
</protein>
<dbReference type="GO" id="GO:0008312">
    <property type="term" value="F:7S RNA binding"/>
    <property type="evidence" value="ECO:0007669"/>
    <property type="project" value="InterPro"/>
</dbReference>
<evidence type="ECO:0000256" key="7">
    <source>
        <dbReference type="ARBA" id="ARBA00023274"/>
    </source>
</evidence>
<dbReference type="EMBL" id="LHPG02000026">
    <property type="protein sequence ID" value="PRW18343.1"/>
    <property type="molecule type" value="Genomic_DNA"/>
</dbReference>